<dbReference type="InterPro" id="IPR000843">
    <property type="entry name" value="HTH_LacI"/>
</dbReference>
<dbReference type="GO" id="GO:0000976">
    <property type="term" value="F:transcription cis-regulatory region binding"/>
    <property type="evidence" value="ECO:0007669"/>
    <property type="project" value="TreeGrafter"/>
</dbReference>
<dbReference type="GO" id="GO:0003700">
    <property type="term" value="F:DNA-binding transcription factor activity"/>
    <property type="evidence" value="ECO:0007669"/>
    <property type="project" value="TreeGrafter"/>
</dbReference>
<evidence type="ECO:0000256" key="2">
    <source>
        <dbReference type="ARBA" id="ARBA00023125"/>
    </source>
</evidence>
<keyword evidence="3" id="KW-0804">Transcription</keyword>
<dbReference type="AlphaFoldDB" id="I0IFM4"/>
<keyword evidence="2" id="KW-0238">DNA-binding</keyword>
<dbReference type="PANTHER" id="PTHR30146">
    <property type="entry name" value="LACI-RELATED TRANSCRIPTIONAL REPRESSOR"/>
    <property type="match status" value="1"/>
</dbReference>
<evidence type="ECO:0000256" key="1">
    <source>
        <dbReference type="ARBA" id="ARBA00023015"/>
    </source>
</evidence>
<dbReference type="EMBL" id="AP012338">
    <property type="protein sequence ID" value="BAM04062.1"/>
    <property type="molecule type" value="Genomic_DNA"/>
</dbReference>
<dbReference type="KEGG" id="phm:PSMK_19030"/>
<sequence>MRNAPGTTSRKRVGIRDIAASAGVSTATVSMVLNDNPKISDATRDRVRAEIDRSGYQPNRIAQSLSGKYTRVIGILLPELRHTLADPYFGEVISGVCDRAAQLGHKVTLESARPDFIRERKHLELFERRFVDGVLCIGFDDRHNFLGDFSAAGHPMLVVNNRFDGLGEATGVVLCDYAAGAERALAYLDQLGHRRVGMVYGSRDVHTSRLLVDAFEKRHHAFDPSLLEEGRFAEDPGQAAAAALLDRHPDLTALFCGNDKMALGAVRELTDRGLRVPEDVSVIGFDDLPYARFMNPALSTVHLPFYEVGDLACERLVERIRGRKKPVDETLPTRLVIRESTGRATPRRR</sequence>
<dbReference type="Pfam" id="PF13377">
    <property type="entry name" value="Peripla_BP_3"/>
    <property type="match status" value="1"/>
</dbReference>
<evidence type="ECO:0000259" key="4">
    <source>
        <dbReference type="PROSITE" id="PS50932"/>
    </source>
</evidence>
<dbReference type="Proteomes" id="UP000007881">
    <property type="component" value="Chromosome"/>
</dbReference>
<evidence type="ECO:0000313" key="6">
    <source>
        <dbReference type="Proteomes" id="UP000007881"/>
    </source>
</evidence>
<gene>
    <name evidence="5" type="ordered locus">PSMK_19030</name>
</gene>
<reference evidence="5 6" key="1">
    <citation type="submission" date="2012-02" db="EMBL/GenBank/DDBJ databases">
        <title>Complete genome sequence of Phycisphaera mikurensis NBRC 102666.</title>
        <authorList>
            <person name="Ankai A."/>
            <person name="Hosoyama A."/>
            <person name="Terui Y."/>
            <person name="Sekine M."/>
            <person name="Fukai R."/>
            <person name="Kato Y."/>
            <person name="Nakamura S."/>
            <person name="Yamada-Narita S."/>
            <person name="Kawakoshi A."/>
            <person name="Fukunaga Y."/>
            <person name="Yamazaki S."/>
            <person name="Fujita N."/>
        </authorList>
    </citation>
    <scope>NUCLEOTIDE SEQUENCE [LARGE SCALE GENOMIC DNA]</scope>
    <source>
        <strain evidence="6">NBRC 102666 / KCTC 22515 / FYK2301M01</strain>
    </source>
</reference>
<keyword evidence="6" id="KW-1185">Reference proteome</keyword>
<dbReference type="Pfam" id="PF00356">
    <property type="entry name" value="LacI"/>
    <property type="match status" value="1"/>
</dbReference>
<keyword evidence="1" id="KW-0805">Transcription regulation</keyword>
<dbReference type="PROSITE" id="PS00356">
    <property type="entry name" value="HTH_LACI_1"/>
    <property type="match status" value="1"/>
</dbReference>
<dbReference type="SUPFAM" id="SSF53822">
    <property type="entry name" value="Periplasmic binding protein-like I"/>
    <property type="match status" value="1"/>
</dbReference>
<dbReference type="CDD" id="cd01392">
    <property type="entry name" value="HTH_LacI"/>
    <property type="match status" value="1"/>
</dbReference>
<dbReference type="InterPro" id="IPR028082">
    <property type="entry name" value="Peripla_BP_I"/>
</dbReference>
<dbReference type="HOGENOM" id="CLU_037628_6_1_0"/>
<dbReference type="Gene3D" id="1.10.260.40">
    <property type="entry name" value="lambda repressor-like DNA-binding domains"/>
    <property type="match status" value="1"/>
</dbReference>
<feature type="domain" description="HTH lacI-type" evidence="4">
    <location>
        <begin position="13"/>
        <end position="67"/>
    </location>
</feature>
<organism evidence="5 6">
    <name type="scientific">Phycisphaera mikurensis (strain NBRC 102666 / KCTC 22515 / FYK2301M01)</name>
    <dbReference type="NCBI Taxonomy" id="1142394"/>
    <lineage>
        <taxon>Bacteria</taxon>
        <taxon>Pseudomonadati</taxon>
        <taxon>Planctomycetota</taxon>
        <taxon>Phycisphaerae</taxon>
        <taxon>Phycisphaerales</taxon>
        <taxon>Phycisphaeraceae</taxon>
        <taxon>Phycisphaera</taxon>
    </lineage>
</organism>
<name>I0IFM4_PHYMF</name>
<dbReference type="PANTHER" id="PTHR30146:SF109">
    <property type="entry name" value="HTH-TYPE TRANSCRIPTIONAL REGULATOR GALS"/>
    <property type="match status" value="1"/>
</dbReference>
<evidence type="ECO:0000256" key="3">
    <source>
        <dbReference type="ARBA" id="ARBA00023163"/>
    </source>
</evidence>
<evidence type="ECO:0000313" key="5">
    <source>
        <dbReference type="EMBL" id="BAM04062.1"/>
    </source>
</evidence>
<proteinExistence type="predicted"/>
<dbReference type="PROSITE" id="PS50932">
    <property type="entry name" value="HTH_LACI_2"/>
    <property type="match status" value="1"/>
</dbReference>
<dbReference type="STRING" id="1142394.PSMK_19030"/>
<dbReference type="InterPro" id="IPR046335">
    <property type="entry name" value="LacI/GalR-like_sensor"/>
</dbReference>
<accession>I0IFM4</accession>
<dbReference type="RefSeq" id="WP_014437280.1">
    <property type="nucleotide sequence ID" value="NC_017080.1"/>
</dbReference>
<dbReference type="InterPro" id="IPR010982">
    <property type="entry name" value="Lambda_DNA-bd_dom_sf"/>
</dbReference>
<dbReference type="SUPFAM" id="SSF47413">
    <property type="entry name" value="lambda repressor-like DNA-binding domains"/>
    <property type="match status" value="1"/>
</dbReference>
<dbReference type="eggNOG" id="COG1609">
    <property type="taxonomic scope" value="Bacteria"/>
</dbReference>
<protein>
    <submittedName>
        <fullName evidence="5">LacI family transcriptional regulator</fullName>
    </submittedName>
</protein>
<dbReference type="SMART" id="SM00354">
    <property type="entry name" value="HTH_LACI"/>
    <property type="match status" value="1"/>
</dbReference>
<dbReference type="Gene3D" id="3.40.50.2300">
    <property type="match status" value="2"/>
</dbReference>
<dbReference type="CDD" id="cd06267">
    <property type="entry name" value="PBP1_LacI_sugar_binding-like"/>
    <property type="match status" value="1"/>
</dbReference>